<reference evidence="1 2" key="1">
    <citation type="submission" date="2016-03" db="EMBL/GenBank/DDBJ databases">
        <title>EvidentialGene: Evidence-directed Construction of Genes on Genomes.</title>
        <authorList>
            <person name="Gilbert D.G."/>
            <person name="Choi J.-H."/>
            <person name="Mockaitis K."/>
            <person name="Colbourne J."/>
            <person name="Pfrender M."/>
        </authorList>
    </citation>
    <scope>NUCLEOTIDE SEQUENCE [LARGE SCALE GENOMIC DNA]</scope>
    <source>
        <strain evidence="1 2">Xinb3</strain>
        <tissue evidence="1">Complete organism</tissue>
    </source>
</reference>
<keyword evidence="2" id="KW-1185">Reference proteome</keyword>
<protein>
    <submittedName>
        <fullName evidence="1">Lachesin-like protein</fullName>
    </submittedName>
</protein>
<gene>
    <name evidence="1" type="ORF">APZ42_021072</name>
</gene>
<dbReference type="Gene3D" id="2.60.40.10">
    <property type="entry name" value="Immunoglobulins"/>
    <property type="match status" value="1"/>
</dbReference>
<name>A0A0P5GKR4_9CRUS</name>
<dbReference type="InterPro" id="IPR013783">
    <property type="entry name" value="Ig-like_fold"/>
</dbReference>
<proteinExistence type="predicted"/>
<dbReference type="AlphaFoldDB" id="A0A0P5GKR4"/>
<organism evidence="1 2">
    <name type="scientific">Daphnia magna</name>
    <dbReference type="NCBI Taxonomy" id="35525"/>
    <lineage>
        <taxon>Eukaryota</taxon>
        <taxon>Metazoa</taxon>
        <taxon>Ecdysozoa</taxon>
        <taxon>Arthropoda</taxon>
        <taxon>Crustacea</taxon>
        <taxon>Branchiopoda</taxon>
        <taxon>Diplostraca</taxon>
        <taxon>Cladocera</taxon>
        <taxon>Anomopoda</taxon>
        <taxon>Daphniidae</taxon>
        <taxon>Daphnia</taxon>
    </lineage>
</organism>
<dbReference type="Proteomes" id="UP000076858">
    <property type="component" value="Unassembled WGS sequence"/>
</dbReference>
<dbReference type="EMBL" id="LRGB01001036">
    <property type="protein sequence ID" value="KZS13684.1"/>
    <property type="molecule type" value="Genomic_DNA"/>
</dbReference>
<dbReference type="PROSITE" id="PS50835">
    <property type="entry name" value="IG_LIKE"/>
    <property type="match status" value="1"/>
</dbReference>
<comment type="caution">
    <text evidence="1">The sequence shown here is derived from an EMBL/GenBank/DDBJ whole genome shotgun (WGS) entry which is preliminary data.</text>
</comment>
<evidence type="ECO:0000313" key="1">
    <source>
        <dbReference type="EMBL" id="KZS13684.1"/>
    </source>
</evidence>
<evidence type="ECO:0000313" key="2">
    <source>
        <dbReference type="Proteomes" id="UP000076858"/>
    </source>
</evidence>
<accession>A0A0P5GKR4</accession>
<sequence>MGTCRSANSRNPIKDVSVQLNVTDQHSRDEEANQVQVPPDIVDDRITGDVIDNEGDNVTLTCIAKGKLNPRGVVKTTKKSRSGTKIFKKWQ</sequence>
<dbReference type="InterPro" id="IPR007110">
    <property type="entry name" value="Ig-like_dom"/>
</dbReference>